<dbReference type="RefSeq" id="WP_345081654.1">
    <property type="nucleotide sequence ID" value="NZ_BAABFA010000010.1"/>
</dbReference>
<gene>
    <name evidence="1" type="ORF">GCM10023093_17320</name>
</gene>
<dbReference type="Proteomes" id="UP001500067">
    <property type="component" value="Unassembled WGS sequence"/>
</dbReference>
<reference evidence="2" key="1">
    <citation type="journal article" date="2019" name="Int. J. Syst. Evol. Microbiol.">
        <title>The Global Catalogue of Microorganisms (GCM) 10K type strain sequencing project: providing services to taxonomists for standard genome sequencing and annotation.</title>
        <authorList>
            <consortium name="The Broad Institute Genomics Platform"/>
            <consortium name="The Broad Institute Genome Sequencing Center for Infectious Disease"/>
            <person name="Wu L."/>
            <person name="Ma J."/>
        </authorList>
    </citation>
    <scope>NUCLEOTIDE SEQUENCE [LARGE SCALE GENOMIC DNA]</scope>
    <source>
        <strain evidence="2">JCM 32105</strain>
    </source>
</reference>
<sequence>MLEIIRDRIAHYLVFGGQPHLCDCLFLVCDEHLPALYEMYSRARDANVPKPEVARRVCDDIAAYISGRPDLAVYSGQYLRRA</sequence>
<dbReference type="EMBL" id="BAABFA010000010">
    <property type="protein sequence ID" value="GAA4465321.1"/>
    <property type="molecule type" value="Genomic_DNA"/>
</dbReference>
<name>A0ABP8NGX3_9BACT</name>
<organism evidence="1 2">
    <name type="scientific">Nemorincola caseinilytica</name>
    <dbReference type="NCBI Taxonomy" id="2054315"/>
    <lineage>
        <taxon>Bacteria</taxon>
        <taxon>Pseudomonadati</taxon>
        <taxon>Bacteroidota</taxon>
        <taxon>Chitinophagia</taxon>
        <taxon>Chitinophagales</taxon>
        <taxon>Chitinophagaceae</taxon>
        <taxon>Nemorincola</taxon>
    </lineage>
</organism>
<accession>A0ABP8NGX3</accession>
<proteinExistence type="predicted"/>
<evidence type="ECO:0000313" key="2">
    <source>
        <dbReference type="Proteomes" id="UP001500067"/>
    </source>
</evidence>
<keyword evidence="2" id="KW-1185">Reference proteome</keyword>
<evidence type="ECO:0000313" key="1">
    <source>
        <dbReference type="EMBL" id="GAA4465321.1"/>
    </source>
</evidence>
<comment type="caution">
    <text evidence="1">The sequence shown here is derived from an EMBL/GenBank/DDBJ whole genome shotgun (WGS) entry which is preliminary data.</text>
</comment>
<protein>
    <submittedName>
        <fullName evidence="1">Uncharacterized protein</fullName>
    </submittedName>
</protein>